<dbReference type="PANTHER" id="PTHR12442:SF22">
    <property type="entry name" value="CYTOPLASMIC DYNEIN 1 INTERMEDIATE CHAIN-RELATED"/>
    <property type="match status" value="1"/>
</dbReference>
<feature type="repeat" description="WD" evidence="5">
    <location>
        <begin position="428"/>
        <end position="477"/>
    </location>
</feature>
<dbReference type="GO" id="GO:0010970">
    <property type="term" value="P:transport along microtubule"/>
    <property type="evidence" value="ECO:0007669"/>
    <property type="project" value="TreeGrafter"/>
</dbReference>
<evidence type="ECO:0000256" key="3">
    <source>
        <dbReference type="ARBA" id="ARBA00022574"/>
    </source>
</evidence>
<comment type="subcellular location">
    <subcellularLocation>
        <location evidence="1">Cytoplasm</location>
    </subcellularLocation>
</comment>
<dbReference type="InterPro" id="IPR015943">
    <property type="entry name" value="WD40/YVTN_repeat-like_dom_sf"/>
</dbReference>
<keyword evidence="4" id="KW-0677">Repeat</keyword>
<dbReference type="Pfam" id="PF00400">
    <property type="entry name" value="WD40"/>
    <property type="match status" value="2"/>
</dbReference>
<dbReference type="Gene3D" id="2.130.10.10">
    <property type="entry name" value="YVTN repeat-like/Quinoprotein amine dehydrogenase"/>
    <property type="match status" value="2"/>
</dbReference>
<dbReference type="GO" id="GO:0045503">
    <property type="term" value="F:dynein light chain binding"/>
    <property type="evidence" value="ECO:0007669"/>
    <property type="project" value="TreeGrafter"/>
</dbReference>
<dbReference type="PROSITE" id="PS50082">
    <property type="entry name" value="WD_REPEATS_2"/>
    <property type="match status" value="1"/>
</dbReference>
<keyword evidence="2" id="KW-0963">Cytoplasm</keyword>
<feature type="compositionally biased region" description="Basic residues" evidence="6">
    <location>
        <begin position="32"/>
        <end position="43"/>
    </location>
</feature>
<keyword evidence="3 5" id="KW-0853">WD repeat</keyword>
<dbReference type="InterPro" id="IPR001680">
    <property type="entry name" value="WD40_rpt"/>
</dbReference>
<evidence type="ECO:0000256" key="2">
    <source>
        <dbReference type="ARBA" id="ARBA00022490"/>
    </source>
</evidence>
<organism evidence="7">
    <name type="scientific">Spongospora subterranea</name>
    <dbReference type="NCBI Taxonomy" id="70186"/>
    <lineage>
        <taxon>Eukaryota</taxon>
        <taxon>Sar</taxon>
        <taxon>Rhizaria</taxon>
        <taxon>Endomyxa</taxon>
        <taxon>Phytomyxea</taxon>
        <taxon>Plasmodiophorida</taxon>
        <taxon>Plasmodiophoridae</taxon>
        <taxon>Spongospora</taxon>
    </lineage>
</organism>
<dbReference type="PANTHER" id="PTHR12442">
    <property type="entry name" value="DYNEIN INTERMEDIATE CHAIN"/>
    <property type="match status" value="1"/>
</dbReference>
<evidence type="ECO:0000256" key="4">
    <source>
        <dbReference type="ARBA" id="ARBA00022737"/>
    </source>
</evidence>
<dbReference type="InterPro" id="IPR050687">
    <property type="entry name" value="Dynein_IC"/>
</dbReference>
<evidence type="ECO:0000256" key="6">
    <source>
        <dbReference type="SAM" id="MobiDB-lite"/>
    </source>
</evidence>
<dbReference type="EMBL" id="HACM01010005">
    <property type="protein sequence ID" value="CRZ10447.1"/>
    <property type="molecule type" value="Transcribed_RNA"/>
</dbReference>
<feature type="region of interest" description="Disordered" evidence="6">
    <location>
        <begin position="29"/>
        <end position="55"/>
    </location>
</feature>
<proteinExistence type="predicted"/>
<protein>
    <submittedName>
        <fullName evidence="7">Uncharacterized protein</fullName>
    </submittedName>
</protein>
<evidence type="ECO:0000313" key="7">
    <source>
        <dbReference type="EMBL" id="CRZ10447.1"/>
    </source>
</evidence>
<dbReference type="GO" id="GO:0005737">
    <property type="term" value="C:cytoplasm"/>
    <property type="evidence" value="ECO:0007669"/>
    <property type="project" value="UniProtKB-SubCell"/>
</dbReference>
<reference evidence="7" key="1">
    <citation type="submission" date="2015-04" db="EMBL/GenBank/DDBJ databases">
        <title>The genome sequence of the plant pathogenic Rhizarian Plasmodiophora brassicae reveals insights in its biotrophic life cycle and the origin of chitin synthesis.</title>
        <authorList>
            <person name="Schwelm A."/>
            <person name="Fogelqvist J."/>
            <person name="Knaust A."/>
            <person name="Julke S."/>
            <person name="Lilja T."/>
            <person name="Dhandapani V."/>
            <person name="Bonilla-Rosso G."/>
            <person name="Karlsson M."/>
            <person name="Shevchenko A."/>
            <person name="Choi S.R."/>
            <person name="Kim H.G."/>
            <person name="Park J.Y."/>
            <person name="Lim Y.P."/>
            <person name="Ludwig-Muller J."/>
            <person name="Dixelius C."/>
        </authorList>
    </citation>
    <scope>NUCLEOTIDE SEQUENCE</scope>
    <source>
        <tissue evidence="7">Potato root galls</tissue>
    </source>
</reference>
<dbReference type="AlphaFoldDB" id="A0A0H5R9U0"/>
<dbReference type="GO" id="GO:0005868">
    <property type="term" value="C:cytoplasmic dynein complex"/>
    <property type="evidence" value="ECO:0007669"/>
    <property type="project" value="TreeGrafter"/>
</dbReference>
<evidence type="ECO:0000256" key="1">
    <source>
        <dbReference type="ARBA" id="ARBA00004496"/>
    </source>
</evidence>
<dbReference type="SMART" id="SM00320">
    <property type="entry name" value="WD40"/>
    <property type="match status" value="5"/>
</dbReference>
<dbReference type="SUPFAM" id="SSF50978">
    <property type="entry name" value="WD40 repeat-like"/>
    <property type="match status" value="1"/>
</dbReference>
<dbReference type="InterPro" id="IPR036322">
    <property type="entry name" value="WD40_repeat_dom_sf"/>
</dbReference>
<sequence>MQVDDEERDRLRIFRNDEIERKRQRLAELRRQRQQRQQRRHLSPPKIFGNHVRSQSPETEAAHLLSEVDKMLTRFGFADAQSEPSSQVSTRKSASVAVCSIQTETVDLEDTANVCFSPEPVITYDKTVQTEVADYPLAPTNEEKHFEIPIEKSENCDREEDAISQTHPSDTKQVHESVELTKFIARASLYVERALANPFDIMVDYAQSTEDEVATAKELILQTKLMFSISSLTDNRPITSLDWSTKHPELIMASYGISSNEDLSKHNHAGTILIWSSQMPSRPEYQFECSSLVLCARFHPSYPHLIVGSTYSGQIVLWDQRSGSQSLSSTSLAQGHINPVFELVSSPLQSFISVSNDGKVCIWSDKVFLTPTMEKELSGDFAQEVSPVCIGFSTRDPGLLYFGSRSGHIYRMNIQAADLTAASINTSFMAHMAPITAISFHPLRRDTDKRIGDLFLTSSFDWTAKLWSVKTDSPLLSFPADDIVYDIQWSPNNTYVFALVDGNGYLAIWNLASNHFAPVLQHRFTDTIPCTRLIWSKDGKKIAVGDANGNIYVSDIPNSILDVESYRIIQFSKVLQKELTKEKKL</sequence>
<accession>A0A0H5R9U0</accession>
<evidence type="ECO:0000256" key="5">
    <source>
        <dbReference type="PROSITE-ProRule" id="PRU00221"/>
    </source>
</evidence>
<dbReference type="GO" id="GO:0045504">
    <property type="term" value="F:dynein heavy chain binding"/>
    <property type="evidence" value="ECO:0007669"/>
    <property type="project" value="TreeGrafter"/>
</dbReference>
<name>A0A0H5R9U0_9EUKA</name>